<proteinExistence type="predicted"/>
<dbReference type="Proteomes" id="UP001065265">
    <property type="component" value="Chromosome"/>
</dbReference>
<evidence type="ECO:0000313" key="3">
    <source>
        <dbReference type="Proteomes" id="UP001065265"/>
    </source>
</evidence>
<reference evidence="2" key="1">
    <citation type="submission" date="2022-02" db="EMBL/GenBank/DDBJ databases">
        <title>Qipengyuania spongiae sp. nov., isolated from marine sponge.</title>
        <authorList>
            <person name="Li Z."/>
            <person name="Zhang M."/>
        </authorList>
    </citation>
    <scope>NUCLEOTIDE SEQUENCE</scope>
    <source>
        <strain evidence="2">PHS-Z21</strain>
    </source>
</reference>
<evidence type="ECO:0000313" key="2">
    <source>
        <dbReference type="EMBL" id="UVI39725.1"/>
    </source>
</evidence>
<gene>
    <name evidence="2" type="ORF">L1F33_01820</name>
</gene>
<protein>
    <submittedName>
        <fullName evidence="2">Uncharacterized protein</fullName>
    </submittedName>
</protein>
<dbReference type="EMBL" id="CP092471">
    <property type="protein sequence ID" value="UVI39725.1"/>
    <property type="molecule type" value="Genomic_DNA"/>
</dbReference>
<feature type="compositionally biased region" description="Low complexity" evidence="1">
    <location>
        <begin position="133"/>
        <end position="147"/>
    </location>
</feature>
<name>A0ABY5SZV7_9SPHN</name>
<feature type="compositionally biased region" description="Low complexity" evidence="1">
    <location>
        <begin position="99"/>
        <end position="119"/>
    </location>
</feature>
<feature type="region of interest" description="Disordered" evidence="1">
    <location>
        <begin position="95"/>
        <end position="163"/>
    </location>
</feature>
<feature type="compositionally biased region" description="Acidic residues" evidence="1">
    <location>
        <begin position="148"/>
        <end position="163"/>
    </location>
</feature>
<accession>A0ABY5SZV7</accession>
<keyword evidence="3" id="KW-1185">Reference proteome</keyword>
<organism evidence="2 3">
    <name type="scientific">Qipengyuania spongiae</name>
    <dbReference type="NCBI Taxonomy" id="2909673"/>
    <lineage>
        <taxon>Bacteria</taxon>
        <taxon>Pseudomonadati</taxon>
        <taxon>Pseudomonadota</taxon>
        <taxon>Alphaproteobacteria</taxon>
        <taxon>Sphingomonadales</taxon>
        <taxon>Erythrobacteraceae</taxon>
        <taxon>Qipengyuania</taxon>
    </lineage>
</organism>
<sequence>MLALGHDERTSSAVRTMGELIHFQLRRKKGKSGRKGLQGHILAIIWTSRGLDRVLGRSGRIADVQSFNQGIHPMRKIALIAAASAAALSLAACSESTQDAAESTAENAAADTEANLEAAGTELEQASDDIDAAAENAAADAEAATNEAEADMQDETVDEAAAD</sequence>
<evidence type="ECO:0000256" key="1">
    <source>
        <dbReference type="SAM" id="MobiDB-lite"/>
    </source>
</evidence>
<dbReference type="RefSeq" id="WP_265559366.1">
    <property type="nucleotide sequence ID" value="NZ_CP092471.1"/>
</dbReference>